<dbReference type="Proteomes" id="UP000316778">
    <property type="component" value="Unassembled WGS sequence"/>
</dbReference>
<dbReference type="InterPro" id="IPR027417">
    <property type="entry name" value="P-loop_NTPase"/>
</dbReference>
<protein>
    <recommendedName>
        <fullName evidence="3">Sulfotransferase family protein</fullName>
    </recommendedName>
</protein>
<organism evidence="1 2">
    <name type="scientific">Chitinophaga japonensis</name>
    <name type="common">Flexibacter japonensis</name>
    <dbReference type="NCBI Taxonomy" id="104662"/>
    <lineage>
        <taxon>Bacteria</taxon>
        <taxon>Pseudomonadati</taxon>
        <taxon>Bacteroidota</taxon>
        <taxon>Chitinophagia</taxon>
        <taxon>Chitinophagales</taxon>
        <taxon>Chitinophagaceae</taxon>
        <taxon>Chitinophaga</taxon>
    </lineage>
</organism>
<evidence type="ECO:0008006" key="3">
    <source>
        <dbReference type="Google" id="ProtNLM"/>
    </source>
</evidence>
<name>A0A562T3Y8_CHIJA</name>
<evidence type="ECO:0000313" key="1">
    <source>
        <dbReference type="EMBL" id="TWI88249.1"/>
    </source>
</evidence>
<comment type="caution">
    <text evidence="1">The sequence shown here is derived from an EMBL/GenBank/DDBJ whole genome shotgun (WGS) entry which is preliminary data.</text>
</comment>
<dbReference type="Gene3D" id="3.40.50.300">
    <property type="entry name" value="P-loop containing nucleotide triphosphate hydrolases"/>
    <property type="match status" value="1"/>
</dbReference>
<gene>
    <name evidence="1" type="ORF">LX66_2334</name>
</gene>
<proteinExistence type="predicted"/>
<dbReference type="SUPFAM" id="SSF52540">
    <property type="entry name" value="P-loop containing nucleoside triphosphate hydrolases"/>
    <property type="match status" value="1"/>
</dbReference>
<dbReference type="EMBL" id="VLLG01000003">
    <property type="protein sequence ID" value="TWI88249.1"/>
    <property type="molecule type" value="Genomic_DNA"/>
</dbReference>
<reference evidence="1 2" key="1">
    <citation type="journal article" date="2013" name="Stand. Genomic Sci.">
        <title>Genomic Encyclopedia of Type Strains, Phase I: The one thousand microbial genomes (KMG-I) project.</title>
        <authorList>
            <person name="Kyrpides N.C."/>
            <person name="Woyke T."/>
            <person name="Eisen J.A."/>
            <person name="Garrity G."/>
            <person name="Lilburn T.G."/>
            <person name="Beck B.J."/>
            <person name="Whitman W.B."/>
            <person name="Hugenholtz P."/>
            <person name="Klenk H.P."/>
        </authorList>
    </citation>
    <scope>NUCLEOTIDE SEQUENCE [LARGE SCALE GENOMIC DNA]</scope>
    <source>
        <strain evidence="1 2">DSM 13484</strain>
    </source>
</reference>
<evidence type="ECO:0000313" key="2">
    <source>
        <dbReference type="Proteomes" id="UP000316778"/>
    </source>
</evidence>
<dbReference type="AlphaFoldDB" id="A0A562T3Y8"/>
<accession>A0A562T3Y8</accession>
<dbReference type="RefSeq" id="WP_145713324.1">
    <property type="nucleotide sequence ID" value="NZ_BAAAFY010000001.1"/>
</dbReference>
<dbReference type="OrthoDB" id="5380394at2"/>
<sequence length="329" mass="38126">MQPSFIANWIPYRLCYSGQDGWTAKWLDLGNERMTHPFFDETIQLCRYRQKERSSLESRSSADFLVQACERLDSLEPAAFIFHVSRCGSTLLSQAFTAPAENIVVAEAPLLDEILRAGEKQADNSMATRESWFRAALRLMGQKRNGKETHYIVKLDSWHIHFYECLRAWFPQTPFFFLFRRPDEVIASHEKRRGIQAVPGMLPPALLKTEAPAHYQGDFNRYTARVLEQYYLAMQDICQRHHPGNAFFDYVDGAHNMVDAFSRFAGIPVKDTDQVQERLKYHSKAAQEVFKPEAQVDAKPYFFGECHAAYKGLIHYIYMQMMKNSTIII</sequence>
<keyword evidence="2" id="KW-1185">Reference proteome</keyword>